<dbReference type="GO" id="GO:0005886">
    <property type="term" value="C:plasma membrane"/>
    <property type="evidence" value="ECO:0007669"/>
    <property type="project" value="TreeGrafter"/>
</dbReference>
<proteinExistence type="inferred from homology"/>
<comment type="similarity">
    <text evidence="1">Belongs to the GSP E family.</text>
</comment>
<evidence type="ECO:0000256" key="1">
    <source>
        <dbReference type="ARBA" id="ARBA00006611"/>
    </source>
</evidence>
<dbReference type="Proteomes" id="UP000461443">
    <property type="component" value="Unassembled WGS sequence"/>
</dbReference>
<reference evidence="5 6" key="2">
    <citation type="submission" date="2020-02" db="EMBL/GenBank/DDBJ databases">
        <title>The new genus of Enterobacteriales.</title>
        <authorList>
            <person name="Kim I.S."/>
        </authorList>
    </citation>
    <scope>NUCLEOTIDE SEQUENCE [LARGE SCALE GENOMIC DNA]</scope>
    <source>
        <strain evidence="5 6">SAP-6</strain>
    </source>
</reference>
<dbReference type="Gene3D" id="3.30.450.90">
    <property type="match status" value="1"/>
</dbReference>
<sequence length="430" mass="46667">MTTPYDETALDDYIGALLDQALALKASDIHIEPVGAAEYRIRLRVDGLLRESAHCAPLLAARLLVCLKMRARLDIAERRRPQDGQFAFGPPDRRCSCRLSTLPTLRGEKLVLRLLRGTPENLTLERLGMPTAMRRRFLRILHRPQGLILLTGPTGSGKTMTLYSALNALAGDRLNICSVEDPVEIPLPGMTQCQVNVKAQLDFPVLLRALLRQDPDVIMVGEIRDRETAAMAVNSAQTGHLVLATLHALSAGDAARRLTQFGPRAGQVHSALLLVMAQRLVRLLCPRCRREVRTHDEPVVRLPPGWVPQRVWQAAGCEHCHQGYAGRRGIFHLLPSQPFARDKTYPGEGIADGTGQVADSAIGEAASIGAAPVSSGYLTAGGGRSVKNPGEISNGQRRRGPSGLWRAGLILAARGVTSLDELARVLGEPV</sequence>
<dbReference type="EMBL" id="WUBS01000001">
    <property type="protein sequence ID" value="NDL61273.1"/>
    <property type="molecule type" value="Genomic_DNA"/>
</dbReference>
<gene>
    <name evidence="5" type="ORF">GRH90_00605</name>
</gene>
<protein>
    <submittedName>
        <fullName evidence="5">Type II secretion system protein GspE</fullName>
    </submittedName>
</protein>
<dbReference type="Pfam" id="PF00437">
    <property type="entry name" value="T2SSE"/>
    <property type="match status" value="1"/>
</dbReference>
<evidence type="ECO:0000256" key="3">
    <source>
        <dbReference type="ARBA" id="ARBA00022840"/>
    </source>
</evidence>
<evidence type="ECO:0000256" key="2">
    <source>
        <dbReference type="ARBA" id="ARBA00022741"/>
    </source>
</evidence>
<dbReference type="GO" id="GO:0016887">
    <property type="term" value="F:ATP hydrolysis activity"/>
    <property type="evidence" value="ECO:0007669"/>
    <property type="project" value="TreeGrafter"/>
</dbReference>
<keyword evidence="3" id="KW-0067">ATP-binding</keyword>
<dbReference type="GO" id="GO:0005524">
    <property type="term" value="F:ATP binding"/>
    <property type="evidence" value="ECO:0007669"/>
    <property type="project" value="UniProtKB-KW"/>
</dbReference>
<dbReference type="AlphaFoldDB" id="A0A845S978"/>
<keyword evidence="6" id="KW-1185">Reference proteome</keyword>
<dbReference type="InterPro" id="IPR001482">
    <property type="entry name" value="T2SS/T4SS_dom"/>
</dbReference>
<dbReference type="SUPFAM" id="SSF52540">
    <property type="entry name" value="P-loop containing nucleoside triphosphate hydrolases"/>
    <property type="match status" value="1"/>
</dbReference>
<dbReference type="PANTHER" id="PTHR30258">
    <property type="entry name" value="TYPE II SECRETION SYSTEM PROTEIN GSPE-RELATED"/>
    <property type="match status" value="1"/>
</dbReference>
<organism evidence="5 6">
    <name type="scientific">Acerihabitans arboris</name>
    <dbReference type="NCBI Taxonomy" id="2691583"/>
    <lineage>
        <taxon>Bacteria</taxon>
        <taxon>Pseudomonadati</taxon>
        <taxon>Pseudomonadota</taxon>
        <taxon>Gammaproteobacteria</taxon>
        <taxon>Enterobacterales</taxon>
        <taxon>Pectobacteriaceae</taxon>
        <taxon>Acerihabitans</taxon>
    </lineage>
</organism>
<accession>A0A845S978</accession>
<dbReference type="InterPro" id="IPR027417">
    <property type="entry name" value="P-loop_NTPase"/>
</dbReference>
<dbReference type="CDD" id="cd01129">
    <property type="entry name" value="PulE-GspE-like"/>
    <property type="match status" value="1"/>
</dbReference>
<evidence type="ECO:0000259" key="4">
    <source>
        <dbReference type="PROSITE" id="PS00662"/>
    </source>
</evidence>
<evidence type="ECO:0000313" key="6">
    <source>
        <dbReference type="Proteomes" id="UP000461443"/>
    </source>
</evidence>
<feature type="domain" description="Bacterial type II secretion system protein E" evidence="4">
    <location>
        <begin position="211"/>
        <end position="225"/>
    </location>
</feature>
<comment type="caution">
    <text evidence="5">The sequence shown here is derived from an EMBL/GenBank/DDBJ whole genome shotgun (WGS) entry which is preliminary data.</text>
</comment>
<keyword evidence="2" id="KW-0547">Nucleotide-binding</keyword>
<dbReference type="RefSeq" id="WP_162363957.1">
    <property type="nucleotide sequence ID" value="NZ_WUBS01000001.1"/>
</dbReference>
<dbReference type="PANTHER" id="PTHR30258:SF1">
    <property type="entry name" value="PROTEIN TRANSPORT PROTEIN HOFB HOMOLOG"/>
    <property type="match status" value="1"/>
</dbReference>
<dbReference type="Gene3D" id="3.40.50.300">
    <property type="entry name" value="P-loop containing nucleotide triphosphate hydrolases"/>
    <property type="match status" value="1"/>
</dbReference>
<name>A0A845S978_9GAMM</name>
<evidence type="ECO:0000313" key="5">
    <source>
        <dbReference type="EMBL" id="NDL61273.1"/>
    </source>
</evidence>
<reference evidence="5 6" key="1">
    <citation type="submission" date="2019-12" db="EMBL/GenBank/DDBJ databases">
        <authorList>
            <person name="Lee S.D."/>
        </authorList>
    </citation>
    <scope>NUCLEOTIDE SEQUENCE [LARGE SCALE GENOMIC DNA]</scope>
    <source>
        <strain evidence="5 6">SAP-6</strain>
    </source>
</reference>
<dbReference type="PROSITE" id="PS00662">
    <property type="entry name" value="T2SP_E"/>
    <property type="match status" value="1"/>
</dbReference>